<evidence type="ECO:0000259" key="3">
    <source>
        <dbReference type="PROSITE" id="PS51781"/>
    </source>
</evidence>
<feature type="transmembrane region" description="Helical" evidence="2">
    <location>
        <begin position="39"/>
        <end position="59"/>
    </location>
</feature>
<sequence>MLTVRQAKTEPSLILLCLDAPIQIDGDGKMTNQLRLTRIRTVLLAVWLSILMTGCGAVAPEATPLPTRTPLPTFTPTPEGGVIAQPPAPGQPANPEQGQPPVQSGQPAAPEQPAAPTDTPTPEPTPTPQVAQLVLNDNVNIRSGPGTNYNLLGTERPGSTYRITGKSPDGAWWQIDYNGREGWVFGQLTTATGTENVAVAQNIPPTPIPPTPTNTPVPAPTEPPVAQPQQPAPPSANNYPFILGSTERCEPNPGQTYFSGYVRDANNNPLNGVCVHIWFYEPRTTKCSGCDGVGDGVWGFSPFGGPAPRGTTVEIYVVQCPPSPLPMGGLSSNFGDLTPQSPKWVRTINESEQCTGITFYKK</sequence>
<dbReference type="Gene3D" id="2.30.30.40">
    <property type="entry name" value="SH3 Domains"/>
    <property type="match status" value="1"/>
</dbReference>
<dbReference type="EMBL" id="DSMG01000207">
    <property type="protein sequence ID" value="HDX33839.1"/>
    <property type="molecule type" value="Genomic_DNA"/>
</dbReference>
<feature type="domain" description="SH3b" evidence="3">
    <location>
        <begin position="129"/>
        <end position="192"/>
    </location>
</feature>
<dbReference type="PROSITE" id="PS51781">
    <property type="entry name" value="SH3B"/>
    <property type="match status" value="1"/>
</dbReference>
<keyword evidence="2" id="KW-1133">Transmembrane helix</keyword>
<evidence type="ECO:0000256" key="1">
    <source>
        <dbReference type="SAM" id="MobiDB-lite"/>
    </source>
</evidence>
<feature type="compositionally biased region" description="Low complexity" evidence="1">
    <location>
        <begin position="93"/>
        <end position="118"/>
    </location>
</feature>
<dbReference type="PRINTS" id="PR01217">
    <property type="entry name" value="PRICHEXTENSN"/>
</dbReference>
<gene>
    <name evidence="4" type="ORF">ENQ20_20505</name>
</gene>
<comment type="caution">
    <text evidence="4">The sequence shown here is derived from an EMBL/GenBank/DDBJ whole genome shotgun (WGS) entry which is preliminary data.</text>
</comment>
<reference evidence="4" key="1">
    <citation type="journal article" date="2020" name="mSystems">
        <title>Genome- and Community-Level Interaction Insights into Carbon Utilization and Element Cycling Functions of Hydrothermarchaeota in Hydrothermal Sediment.</title>
        <authorList>
            <person name="Zhou Z."/>
            <person name="Liu Y."/>
            <person name="Xu W."/>
            <person name="Pan J."/>
            <person name="Luo Z.H."/>
            <person name="Li M."/>
        </authorList>
    </citation>
    <scope>NUCLEOTIDE SEQUENCE [LARGE SCALE GENOMIC DNA]</scope>
    <source>
        <strain evidence="4">SpSt-289</strain>
    </source>
</reference>
<dbReference type="SMART" id="SM00287">
    <property type="entry name" value="SH3b"/>
    <property type="match status" value="1"/>
</dbReference>
<proteinExistence type="predicted"/>
<keyword evidence="2" id="KW-0812">Transmembrane</keyword>
<dbReference type="AlphaFoldDB" id="A0A7C1FIV3"/>
<accession>A0A7C1FIV3</accession>
<dbReference type="Pfam" id="PF08239">
    <property type="entry name" value="SH3_3"/>
    <property type="match status" value="1"/>
</dbReference>
<feature type="region of interest" description="Disordered" evidence="1">
    <location>
        <begin position="204"/>
        <end position="236"/>
    </location>
</feature>
<feature type="region of interest" description="Disordered" evidence="1">
    <location>
        <begin position="60"/>
        <end position="129"/>
    </location>
</feature>
<name>A0A7C1FIV3_9CHLR</name>
<feature type="compositionally biased region" description="Pro residues" evidence="1">
    <location>
        <begin position="204"/>
        <end position="234"/>
    </location>
</feature>
<dbReference type="InterPro" id="IPR003646">
    <property type="entry name" value="SH3-like_bac-type"/>
</dbReference>
<evidence type="ECO:0000313" key="4">
    <source>
        <dbReference type="EMBL" id="HDX33839.1"/>
    </source>
</evidence>
<feature type="compositionally biased region" description="Low complexity" evidence="1">
    <location>
        <begin position="76"/>
        <end position="85"/>
    </location>
</feature>
<keyword evidence="2" id="KW-0472">Membrane</keyword>
<evidence type="ECO:0000256" key="2">
    <source>
        <dbReference type="SAM" id="Phobius"/>
    </source>
</evidence>
<protein>
    <submittedName>
        <fullName evidence="4">SH3 domain-containing protein</fullName>
    </submittedName>
</protein>
<organism evidence="4">
    <name type="scientific">Caldilinea aerophila</name>
    <dbReference type="NCBI Taxonomy" id="133453"/>
    <lineage>
        <taxon>Bacteria</taxon>
        <taxon>Bacillati</taxon>
        <taxon>Chloroflexota</taxon>
        <taxon>Caldilineae</taxon>
        <taxon>Caldilineales</taxon>
        <taxon>Caldilineaceae</taxon>
        <taxon>Caldilinea</taxon>
    </lineage>
</organism>